<protein>
    <submittedName>
        <fullName evidence="1">Prepilin-type N-terminal cleavage/methylation domain-containing protein</fullName>
    </submittedName>
</protein>
<dbReference type="InterPro" id="IPR045584">
    <property type="entry name" value="Pilin-like"/>
</dbReference>
<organism evidence="1 2">
    <name type="scientific">Corallococcus soli</name>
    <dbReference type="NCBI Taxonomy" id="2710757"/>
    <lineage>
        <taxon>Bacteria</taxon>
        <taxon>Pseudomonadati</taxon>
        <taxon>Myxococcota</taxon>
        <taxon>Myxococcia</taxon>
        <taxon>Myxococcales</taxon>
        <taxon>Cystobacterineae</taxon>
        <taxon>Myxococcaceae</taxon>
        <taxon>Corallococcus</taxon>
    </lineage>
</organism>
<reference evidence="1 2" key="1">
    <citation type="submission" date="2020-02" db="EMBL/GenBank/DDBJ databases">
        <authorList>
            <person name="Babadi Z.K."/>
            <person name="Risdian C."/>
            <person name="Ebrahimipour G.H."/>
            <person name="Wink J."/>
        </authorList>
    </citation>
    <scope>NUCLEOTIDE SEQUENCE [LARGE SCALE GENOMIC DNA]</scope>
    <source>
        <strain evidence="1 2">ZKHCc1 1396</strain>
    </source>
</reference>
<sequence length="235" mass="25209">MKHTKGMTLLELMTAVAVVAVLITLAVAGTQGGIDRQRETSATRELWSSALRARQLSISTNQPVRIVVEPDVEQPDGRRYTVARWERLKCGADLNNPNEWTVDSCPSPTCVNRTCRDFPGCCDETGPDIVIPASMIATDINNLCFLPGSGRPAFNRMDCLQGALGSAQAVADAAPKDQSIRFRFTSDRPTSVLMVEPLTGLSSVMDCDSQSATTNVEAKKDVRLAAACTAPAPAP</sequence>
<name>A0ABR9PHG0_9BACT</name>
<keyword evidence="2" id="KW-1185">Reference proteome</keyword>
<dbReference type="SUPFAM" id="SSF54523">
    <property type="entry name" value="Pili subunits"/>
    <property type="match status" value="1"/>
</dbReference>
<dbReference type="NCBIfam" id="TIGR02532">
    <property type="entry name" value="IV_pilin_GFxxxE"/>
    <property type="match status" value="1"/>
</dbReference>
<dbReference type="EMBL" id="JAAIYO010000001">
    <property type="protein sequence ID" value="MBE4747361.1"/>
    <property type="molecule type" value="Genomic_DNA"/>
</dbReference>
<dbReference type="RefSeq" id="WP_193346759.1">
    <property type="nucleotide sequence ID" value="NZ_CBCSIP010000018.1"/>
</dbReference>
<comment type="caution">
    <text evidence="1">The sequence shown here is derived from an EMBL/GenBank/DDBJ whole genome shotgun (WGS) entry which is preliminary data.</text>
</comment>
<evidence type="ECO:0000313" key="2">
    <source>
        <dbReference type="Proteomes" id="UP001516472"/>
    </source>
</evidence>
<proteinExistence type="predicted"/>
<dbReference type="Pfam" id="PF07963">
    <property type="entry name" value="N_methyl"/>
    <property type="match status" value="1"/>
</dbReference>
<dbReference type="PROSITE" id="PS00409">
    <property type="entry name" value="PROKAR_NTER_METHYL"/>
    <property type="match status" value="1"/>
</dbReference>
<accession>A0ABR9PHG0</accession>
<gene>
    <name evidence="1" type="ORF">G4177_04110</name>
</gene>
<dbReference type="Proteomes" id="UP001516472">
    <property type="component" value="Unassembled WGS sequence"/>
</dbReference>
<dbReference type="InterPro" id="IPR012902">
    <property type="entry name" value="N_methyl_site"/>
</dbReference>
<evidence type="ECO:0000313" key="1">
    <source>
        <dbReference type="EMBL" id="MBE4747361.1"/>
    </source>
</evidence>
<dbReference type="Gene3D" id="3.30.700.10">
    <property type="entry name" value="Glycoprotein, Type 4 Pilin"/>
    <property type="match status" value="1"/>
</dbReference>